<evidence type="ECO:0000259" key="2">
    <source>
        <dbReference type="PROSITE" id="PS50174"/>
    </source>
</evidence>
<dbReference type="SMART" id="SM00443">
    <property type="entry name" value="G_patch"/>
    <property type="match status" value="1"/>
</dbReference>
<evidence type="ECO:0000313" key="3">
    <source>
        <dbReference type="EMBL" id="OAQ35958.1"/>
    </source>
</evidence>
<dbReference type="Gene3D" id="3.30.1370.50">
    <property type="entry name" value="R3H-like domain"/>
    <property type="match status" value="1"/>
</dbReference>
<gene>
    <name evidence="3" type="ORF">K457DRAFT_65636</name>
</gene>
<keyword evidence="4" id="KW-1185">Reference proteome</keyword>
<protein>
    <submittedName>
        <fullName evidence="3">G-patch-domain-containing protein</fullName>
    </submittedName>
</protein>
<dbReference type="SUPFAM" id="SSF82708">
    <property type="entry name" value="R3H domain"/>
    <property type="match status" value="1"/>
</dbReference>
<dbReference type="InterPro" id="IPR001374">
    <property type="entry name" value="R3H_dom"/>
</dbReference>
<dbReference type="PANTHER" id="PTHR14195">
    <property type="entry name" value="G PATCH DOMAIN CONTAINING PROTEIN 2"/>
    <property type="match status" value="1"/>
</dbReference>
<dbReference type="Proteomes" id="UP000078512">
    <property type="component" value="Unassembled WGS sequence"/>
</dbReference>
<feature type="region of interest" description="Disordered" evidence="1">
    <location>
        <begin position="67"/>
        <end position="100"/>
    </location>
</feature>
<dbReference type="CDD" id="cd02325">
    <property type="entry name" value="R3H"/>
    <property type="match status" value="1"/>
</dbReference>
<evidence type="ECO:0000256" key="1">
    <source>
        <dbReference type="SAM" id="MobiDB-lite"/>
    </source>
</evidence>
<feature type="compositionally biased region" description="Low complexity" evidence="1">
    <location>
        <begin position="71"/>
        <end position="83"/>
    </location>
</feature>
<dbReference type="InterPro" id="IPR036867">
    <property type="entry name" value="R3H_dom_sf"/>
</dbReference>
<organism evidence="3 4">
    <name type="scientific">Linnemannia elongata AG-77</name>
    <dbReference type="NCBI Taxonomy" id="1314771"/>
    <lineage>
        <taxon>Eukaryota</taxon>
        <taxon>Fungi</taxon>
        <taxon>Fungi incertae sedis</taxon>
        <taxon>Mucoromycota</taxon>
        <taxon>Mortierellomycotina</taxon>
        <taxon>Mortierellomycetes</taxon>
        <taxon>Mortierellales</taxon>
        <taxon>Mortierellaceae</taxon>
        <taxon>Linnemannia</taxon>
    </lineage>
</organism>
<dbReference type="Pfam" id="PF01585">
    <property type="entry name" value="G-patch"/>
    <property type="match status" value="1"/>
</dbReference>
<dbReference type="GO" id="GO:0003676">
    <property type="term" value="F:nucleic acid binding"/>
    <property type="evidence" value="ECO:0007669"/>
    <property type="project" value="InterPro"/>
</dbReference>
<dbReference type="InterPro" id="IPR000467">
    <property type="entry name" value="G_patch_dom"/>
</dbReference>
<proteinExistence type="predicted"/>
<feature type="domain" description="G-patch" evidence="2">
    <location>
        <begin position="131"/>
        <end position="175"/>
    </location>
</feature>
<accession>A0A197KFL9</accession>
<dbReference type="OrthoDB" id="21470at2759"/>
<reference evidence="3 4" key="1">
    <citation type="submission" date="2016-05" db="EMBL/GenBank/DDBJ databases">
        <title>Genome sequencing reveals origins of a unique bacterial endosymbiosis in the earliest lineages of terrestrial Fungi.</title>
        <authorList>
            <consortium name="DOE Joint Genome Institute"/>
            <person name="Uehling J."/>
            <person name="Gryganskyi A."/>
            <person name="Hameed K."/>
            <person name="Tschaplinski T."/>
            <person name="Misztal P."/>
            <person name="Wu S."/>
            <person name="Desiro A."/>
            <person name="Vande Pol N."/>
            <person name="Du Z.-Y."/>
            <person name="Zienkiewicz A."/>
            <person name="Zienkiewicz K."/>
            <person name="Morin E."/>
            <person name="Tisserant E."/>
            <person name="Splivallo R."/>
            <person name="Hainaut M."/>
            <person name="Henrissat B."/>
            <person name="Ohm R."/>
            <person name="Kuo A."/>
            <person name="Yan J."/>
            <person name="Lipzen A."/>
            <person name="Nolan M."/>
            <person name="Labutti K."/>
            <person name="Barry K."/>
            <person name="Goldstein A."/>
            <person name="Labbe J."/>
            <person name="Schadt C."/>
            <person name="Tuskan G."/>
            <person name="Grigoriev I."/>
            <person name="Martin F."/>
            <person name="Vilgalys R."/>
            <person name="Bonito G."/>
        </authorList>
    </citation>
    <scope>NUCLEOTIDE SEQUENCE [LARGE SCALE GENOMIC DNA]</scope>
    <source>
        <strain evidence="3 4">AG-77</strain>
    </source>
</reference>
<dbReference type="Pfam" id="PF01424">
    <property type="entry name" value="R3H"/>
    <property type="match status" value="1"/>
</dbReference>
<name>A0A197KFL9_9FUNG</name>
<dbReference type="EMBL" id="KV442013">
    <property type="protein sequence ID" value="OAQ35958.1"/>
    <property type="molecule type" value="Genomic_DNA"/>
</dbReference>
<dbReference type="InterPro" id="IPR051189">
    <property type="entry name" value="Splicing_assoc_domain"/>
</dbReference>
<dbReference type="STRING" id="1314771.A0A197KFL9"/>
<evidence type="ECO:0000313" key="4">
    <source>
        <dbReference type="Proteomes" id="UP000078512"/>
    </source>
</evidence>
<dbReference type="AlphaFoldDB" id="A0A197KFL9"/>
<dbReference type="PROSITE" id="PS50174">
    <property type="entry name" value="G_PATCH"/>
    <property type="match status" value="1"/>
</dbReference>
<feature type="compositionally biased region" description="Gly residues" evidence="1">
    <location>
        <begin position="84"/>
        <end position="100"/>
    </location>
</feature>
<sequence length="175" mass="18084">MPKPLRRKVHLLCNHYSLKSQSVGSGKRRFPILIKTDRTKMPLNPVNVNKLLNQSEKELTLLSAQFQGSRKGSNNNFGNNNNFGGKGGKKGGNGGGGGGFAKGKGKNGGGGGSMAAPHGTVVGASASAISVENLGHRMLSKMGWMPGVGLGASGDGITQPIEAIVRAKNRGLGHE</sequence>